<dbReference type="Proteomes" id="UP000681967">
    <property type="component" value="Unassembled WGS sequence"/>
</dbReference>
<feature type="compositionally biased region" description="Polar residues" evidence="2">
    <location>
        <begin position="234"/>
        <end position="263"/>
    </location>
</feature>
<organism evidence="3 4">
    <name type="scientific">Rotaria magnacalcarata</name>
    <dbReference type="NCBI Taxonomy" id="392030"/>
    <lineage>
        <taxon>Eukaryota</taxon>
        <taxon>Metazoa</taxon>
        <taxon>Spiralia</taxon>
        <taxon>Gnathifera</taxon>
        <taxon>Rotifera</taxon>
        <taxon>Eurotatoria</taxon>
        <taxon>Bdelloidea</taxon>
        <taxon>Philodinida</taxon>
        <taxon>Philodinidae</taxon>
        <taxon>Rotaria</taxon>
    </lineage>
</organism>
<feature type="region of interest" description="Disordered" evidence="2">
    <location>
        <begin position="229"/>
        <end position="263"/>
    </location>
</feature>
<dbReference type="EMBL" id="CAJOBH010009253">
    <property type="protein sequence ID" value="CAF4136332.1"/>
    <property type="molecule type" value="Genomic_DNA"/>
</dbReference>
<feature type="non-terminal residue" evidence="3">
    <location>
        <position position="263"/>
    </location>
</feature>
<dbReference type="AlphaFoldDB" id="A0A8S2R0G2"/>
<reference evidence="3" key="1">
    <citation type="submission" date="2021-02" db="EMBL/GenBank/DDBJ databases">
        <authorList>
            <person name="Nowell W R."/>
        </authorList>
    </citation>
    <scope>NUCLEOTIDE SEQUENCE</scope>
</reference>
<keyword evidence="1" id="KW-0175">Coiled coil</keyword>
<sequence length="263" mass="29447">ISIFRTRNNALAAKAAQVDALQSELAEAKANNDAIKSQLDEHARQEKYNQKQILIELLAQDVRNQLPNDNQQALLDQSAVLKRENDQLHKNMREVESQLKEIEQTVQSKEEVLLADLKCKDTTLGSILGEKEQLNSEIQRLRNEINRLQSAHDTAVDESRLLKIQLEEQNLIIANSSPTTADDDLLESVTQHSPLSTEMDTRVDELNALIRSSKEALDNQDSIVQQLDKHLNELSRSGTGEASTSNVDETTVSSSSDQKQIES</sequence>
<feature type="coiled-coil region" evidence="1">
    <location>
        <begin position="78"/>
        <end position="158"/>
    </location>
</feature>
<evidence type="ECO:0000313" key="4">
    <source>
        <dbReference type="Proteomes" id="UP000681967"/>
    </source>
</evidence>
<comment type="caution">
    <text evidence="3">The sequence shown here is derived from an EMBL/GenBank/DDBJ whole genome shotgun (WGS) entry which is preliminary data.</text>
</comment>
<evidence type="ECO:0000256" key="1">
    <source>
        <dbReference type="SAM" id="Coils"/>
    </source>
</evidence>
<protein>
    <submittedName>
        <fullName evidence="3">Uncharacterized protein</fullName>
    </submittedName>
</protein>
<accession>A0A8S2R0G2</accession>
<feature type="coiled-coil region" evidence="1">
    <location>
        <begin position="11"/>
        <end position="45"/>
    </location>
</feature>
<proteinExistence type="predicted"/>
<name>A0A8S2R0G2_9BILA</name>
<evidence type="ECO:0000256" key="2">
    <source>
        <dbReference type="SAM" id="MobiDB-lite"/>
    </source>
</evidence>
<evidence type="ECO:0000313" key="3">
    <source>
        <dbReference type="EMBL" id="CAF4136332.1"/>
    </source>
</evidence>
<gene>
    <name evidence="3" type="ORF">BYL167_LOCUS20801</name>
</gene>